<dbReference type="InterPro" id="IPR036887">
    <property type="entry name" value="HTH_APSES_sf"/>
</dbReference>
<feature type="compositionally biased region" description="Polar residues" evidence="1">
    <location>
        <begin position="395"/>
        <end position="408"/>
    </location>
</feature>
<name>A0A9W8ABA9_9FUNG</name>
<evidence type="ECO:0000256" key="1">
    <source>
        <dbReference type="SAM" id="MobiDB-lite"/>
    </source>
</evidence>
<dbReference type="GO" id="GO:0030907">
    <property type="term" value="C:MBF transcription complex"/>
    <property type="evidence" value="ECO:0007669"/>
    <property type="project" value="TreeGrafter"/>
</dbReference>
<feature type="compositionally biased region" description="Low complexity" evidence="1">
    <location>
        <begin position="350"/>
        <end position="365"/>
    </location>
</feature>
<dbReference type="AlphaFoldDB" id="A0A9W8ABA9"/>
<feature type="compositionally biased region" description="Basic and acidic residues" evidence="1">
    <location>
        <begin position="265"/>
        <end position="277"/>
    </location>
</feature>
<evidence type="ECO:0000313" key="3">
    <source>
        <dbReference type="EMBL" id="KAJ1927478.1"/>
    </source>
</evidence>
<feature type="region of interest" description="Disordered" evidence="1">
    <location>
        <begin position="238"/>
        <end position="277"/>
    </location>
</feature>
<proteinExistence type="predicted"/>
<evidence type="ECO:0000259" key="2">
    <source>
        <dbReference type="PROSITE" id="PS51299"/>
    </source>
</evidence>
<dbReference type="PANTHER" id="PTHR43828">
    <property type="entry name" value="ASPARAGINASE"/>
    <property type="match status" value="1"/>
</dbReference>
<feature type="compositionally biased region" description="Polar residues" evidence="1">
    <location>
        <begin position="462"/>
        <end position="471"/>
    </location>
</feature>
<gene>
    <name evidence="3" type="ORF">IWQ60_002901</name>
</gene>
<reference evidence="3" key="1">
    <citation type="submission" date="2022-07" db="EMBL/GenBank/DDBJ databases">
        <title>Phylogenomic reconstructions and comparative analyses of Kickxellomycotina fungi.</title>
        <authorList>
            <person name="Reynolds N.K."/>
            <person name="Stajich J.E."/>
            <person name="Barry K."/>
            <person name="Grigoriev I.V."/>
            <person name="Crous P."/>
            <person name="Smith M.E."/>
        </authorList>
    </citation>
    <scope>NUCLEOTIDE SEQUENCE</scope>
    <source>
        <strain evidence="3">RSA 861</strain>
    </source>
</reference>
<accession>A0A9W8ABA9</accession>
<keyword evidence="4" id="KW-1185">Reference proteome</keyword>
<comment type="caution">
    <text evidence="3">The sequence shown here is derived from an EMBL/GenBank/DDBJ whole genome shotgun (WGS) entry which is preliminary data.</text>
</comment>
<dbReference type="GO" id="GO:0033309">
    <property type="term" value="C:SBF transcription complex"/>
    <property type="evidence" value="ECO:0007669"/>
    <property type="project" value="TreeGrafter"/>
</dbReference>
<organism evidence="3 4">
    <name type="scientific">Tieghemiomyces parasiticus</name>
    <dbReference type="NCBI Taxonomy" id="78921"/>
    <lineage>
        <taxon>Eukaryota</taxon>
        <taxon>Fungi</taxon>
        <taxon>Fungi incertae sedis</taxon>
        <taxon>Zoopagomycota</taxon>
        <taxon>Kickxellomycotina</taxon>
        <taxon>Dimargaritomycetes</taxon>
        <taxon>Dimargaritales</taxon>
        <taxon>Dimargaritaceae</taxon>
        <taxon>Tieghemiomyces</taxon>
    </lineage>
</organism>
<dbReference type="SUPFAM" id="SSF54616">
    <property type="entry name" value="DNA-binding domain of Mlu1-box binding protein MBP1"/>
    <property type="match status" value="1"/>
</dbReference>
<dbReference type="OrthoDB" id="5562739at2759"/>
<dbReference type="InterPro" id="IPR003163">
    <property type="entry name" value="Tscrpt_reg_HTH_APSES-type"/>
</dbReference>
<dbReference type="PROSITE" id="PS51299">
    <property type="entry name" value="HTH_APSES"/>
    <property type="match status" value="1"/>
</dbReference>
<dbReference type="InterPro" id="IPR051642">
    <property type="entry name" value="SWI6-like"/>
</dbReference>
<feature type="region of interest" description="Disordered" evidence="1">
    <location>
        <begin position="322"/>
        <end position="517"/>
    </location>
</feature>
<dbReference type="PANTHER" id="PTHR43828:SF5">
    <property type="entry name" value="TRANSCRIPTIONAL REPRESSOR XBP1"/>
    <property type="match status" value="1"/>
</dbReference>
<dbReference type="EMBL" id="JANBPT010000116">
    <property type="protein sequence ID" value="KAJ1927478.1"/>
    <property type="molecule type" value="Genomic_DNA"/>
</dbReference>
<feature type="domain" description="HTH APSES-type" evidence="2">
    <location>
        <begin position="22"/>
        <end position="135"/>
    </location>
</feature>
<dbReference type="GO" id="GO:0000981">
    <property type="term" value="F:DNA-binding transcription factor activity, RNA polymerase II-specific"/>
    <property type="evidence" value="ECO:0007669"/>
    <property type="project" value="UniProtKB-ARBA"/>
</dbReference>
<dbReference type="Proteomes" id="UP001150569">
    <property type="component" value="Unassembled WGS sequence"/>
</dbReference>
<dbReference type="Gene3D" id="3.10.260.10">
    <property type="entry name" value="Transcription regulator HTH, APSES-type DNA-binding domain"/>
    <property type="match status" value="1"/>
</dbReference>
<sequence length="517" mass="56504">MNPADRYLPYPGTNVEIIRRQHRTSCEKERNELRVFEYKLGEHYIMWDRELGLVYWTGIWQAIGGDKIDLPKALTTDKELRQSDMLLVRGGKLTIQGTWIPYPNARKLALRTCYRIRHDLVPVFGPDFVTMALPPDHPEFIVPRSQVLANKRRLAALNLANGGPEAPARAKRPAAPRVRPPHLTSHVFVNEAPGLAYDAAAAASRGLVRPRPCPPPRSLTPHLARAGPVPHPLSAPRFGSAGVGAKRIFSQPPPLEQQRSGGYPGHDENRVNPEDPAKRRRLYAAPVSPMQSPYYPSGPFPPAEPSDHVFCAASALLAIQNDTWRRPTPASPTDAHLSRPRPESPVKQTRGYLSPLPSPSYSSPPAGSPPYRRPLSTGPPSFPSIHLPRIDQVLLSASKQQQTSSPTARRQPLSPTLRRRVLPPPQLRLGDPSSEFKLAPLRIPSSPNGAPDNSYADAPLTPLSTIASGLSGSPAKLPPTPISANHFAFPTGLHHSKSLPSLTAPNLVAPTATPQRH</sequence>
<dbReference type="GO" id="GO:0003677">
    <property type="term" value="F:DNA binding"/>
    <property type="evidence" value="ECO:0007669"/>
    <property type="project" value="InterPro"/>
</dbReference>
<evidence type="ECO:0000313" key="4">
    <source>
        <dbReference type="Proteomes" id="UP001150569"/>
    </source>
</evidence>
<protein>
    <recommendedName>
        <fullName evidence="2">HTH APSES-type domain-containing protein</fullName>
    </recommendedName>
</protein>